<evidence type="ECO:0000313" key="5">
    <source>
        <dbReference type="EMBL" id="MBD1424329.1"/>
    </source>
</evidence>
<dbReference type="InterPro" id="IPR000794">
    <property type="entry name" value="Beta-ketoacyl_synthase"/>
</dbReference>
<dbReference type="SUPFAM" id="SSF53901">
    <property type="entry name" value="Thiolase-like"/>
    <property type="match status" value="2"/>
</dbReference>
<dbReference type="PANTHER" id="PTHR11712:SF347">
    <property type="entry name" value="BETA KETOACYL-ACYL CARRIER PROTEIN SYNTHASE"/>
    <property type="match status" value="1"/>
</dbReference>
<accession>A0ABR7XZ56</accession>
<dbReference type="Pfam" id="PF02801">
    <property type="entry name" value="Ketoacyl-synt_C"/>
    <property type="match status" value="1"/>
</dbReference>
<proteinExistence type="inferred from homology"/>
<evidence type="ECO:0000256" key="2">
    <source>
        <dbReference type="ARBA" id="ARBA00022679"/>
    </source>
</evidence>
<name>A0ABR7XZ56_9SPHI</name>
<dbReference type="InterPro" id="IPR014031">
    <property type="entry name" value="Ketoacyl_synth_C"/>
</dbReference>
<dbReference type="Gene3D" id="3.40.47.10">
    <property type="match status" value="2"/>
</dbReference>
<dbReference type="Pfam" id="PF00109">
    <property type="entry name" value="ketoacyl-synt"/>
    <property type="match status" value="1"/>
</dbReference>
<feature type="domain" description="Ketosynthase family 3 (KS3)" evidence="4">
    <location>
        <begin position="12"/>
        <end position="378"/>
    </location>
</feature>
<dbReference type="InterPro" id="IPR014030">
    <property type="entry name" value="Ketoacyl_synth_N"/>
</dbReference>
<sequence length="385" mass="41483">MEKKGRFAVVVFEPVYIHDKNCVTPLGFDYLSNWNGLLRGISSIARNDIGRGEFIPVSKFTLEQARRLLTPAEDSTLLERMLFTAAKPIAEKHVPTARTALVLGTTKGNVSFLKERRTADARLPVLARKMAKALDFRTEPIIVSQACVSGLLALSVAKRLIQSGQYDDAVVLAGDVVSEFVVSGFQAFQAMSLDPCRPYDKDRAGLSLGEAAACIYVSKVPGEFKILGEAAISDANHISGPSRTGEGLVQSVLRAGKEANIDIKDIDFISAHGTATQYNDEMEAIAFNRLGLQDVPLHSLKGYFGHTLGTAGLLETIIGLMSLQFGTLIPTVGFETLGVSQPLNIIQRMSRIPNEARSRLLKTASGFGGANAAMIIEKTTAARTG</sequence>
<keyword evidence="2 3" id="KW-0808">Transferase</keyword>
<dbReference type="InterPro" id="IPR016039">
    <property type="entry name" value="Thiolase-like"/>
</dbReference>
<dbReference type="RefSeq" id="WP_190307484.1">
    <property type="nucleotide sequence ID" value="NZ_JACNYK010000001.1"/>
</dbReference>
<dbReference type="InterPro" id="IPR020841">
    <property type="entry name" value="PKS_Beta-ketoAc_synthase_dom"/>
</dbReference>
<protein>
    <submittedName>
        <fullName evidence="5">Beta-ketoacyl synthase</fullName>
    </submittedName>
</protein>
<organism evidence="5 6">
    <name type="scientific">Sphingobacterium arenae</name>
    <dbReference type="NCBI Taxonomy" id="1280598"/>
    <lineage>
        <taxon>Bacteria</taxon>
        <taxon>Pseudomonadati</taxon>
        <taxon>Bacteroidota</taxon>
        <taxon>Sphingobacteriia</taxon>
        <taxon>Sphingobacteriales</taxon>
        <taxon>Sphingobacteriaceae</taxon>
        <taxon>Sphingobacterium</taxon>
    </lineage>
</organism>
<dbReference type="Proteomes" id="UP000606494">
    <property type="component" value="Unassembled WGS sequence"/>
</dbReference>
<gene>
    <name evidence="5" type="ORF">H8B17_01945</name>
</gene>
<evidence type="ECO:0000256" key="3">
    <source>
        <dbReference type="RuleBase" id="RU003694"/>
    </source>
</evidence>
<evidence type="ECO:0000256" key="1">
    <source>
        <dbReference type="ARBA" id="ARBA00008467"/>
    </source>
</evidence>
<dbReference type="PROSITE" id="PS52004">
    <property type="entry name" value="KS3_2"/>
    <property type="match status" value="1"/>
</dbReference>
<dbReference type="PANTHER" id="PTHR11712">
    <property type="entry name" value="POLYKETIDE SYNTHASE-RELATED"/>
    <property type="match status" value="1"/>
</dbReference>
<evidence type="ECO:0000313" key="6">
    <source>
        <dbReference type="Proteomes" id="UP000606494"/>
    </source>
</evidence>
<keyword evidence="6" id="KW-1185">Reference proteome</keyword>
<evidence type="ECO:0000259" key="4">
    <source>
        <dbReference type="PROSITE" id="PS52004"/>
    </source>
</evidence>
<dbReference type="SMART" id="SM00825">
    <property type="entry name" value="PKS_KS"/>
    <property type="match status" value="1"/>
</dbReference>
<comment type="similarity">
    <text evidence="1 3">Belongs to the thiolase-like superfamily. Beta-ketoacyl-ACP synthases family.</text>
</comment>
<comment type="caution">
    <text evidence="5">The sequence shown here is derived from an EMBL/GenBank/DDBJ whole genome shotgun (WGS) entry which is preliminary data.</text>
</comment>
<reference evidence="5 6" key="1">
    <citation type="submission" date="2020-08" db="EMBL/GenBank/DDBJ databases">
        <title>Sphingobacterium sp. DN00404 isolated from aquaculture water.</title>
        <authorList>
            <person name="Zhang M."/>
        </authorList>
    </citation>
    <scope>NUCLEOTIDE SEQUENCE [LARGE SCALE GENOMIC DNA]</scope>
    <source>
        <strain evidence="5 6">KCTC 32294</strain>
    </source>
</reference>
<dbReference type="EMBL" id="JACNYK010000001">
    <property type="protein sequence ID" value="MBD1424329.1"/>
    <property type="molecule type" value="Genomic_DNA"/>
</dbReference>